<dbReference type="RefSeq" id="WP_150419063.1">
    <property type="nucleotide sequence ID" value="NZ_VYRZ01000002.1"/>
</dbReference>
<feature type="transmembrane region" description="Helical" evidence="1">
    <location>
        <begin position="35"/>
        <end position="58"/>
    </location>
</feature>
<dbReference type="Proteomes" id="UP000327039">
    <property type="component" value="Unassembled WGS sequence"/>
</dbReference>
<accession>A0A5J5IU96</accession>
<name>A0A5J5IU96_9MICO</name>
<evidence type="ECO:0000256" key="1">
    <source>
        <dbReference type="SAM" id="Phobius"/>
    </source>
</evidence>
<sequence length="167" mass="18186">MWLRRAFFLWLLPAAVVLPLWLLVGWAVSGAGGGILVWTLFIAAPAVFVTQLIATLLVRARGTVRHGRAVSWWDVAVFGVWHLLIVVLAVTPGAFWPLLLGAIGAYLGVVWSSLVQLFREARGSIVLSGPAGAASFLRDAARPDPRVRDAADVIVIEEGPQRGRRRF</sequence>
<dbReference type="OrthoDB" id="5115907at2"/>
<gene>
    <name evidence="2" type="ORF">F6B42_07880</name>
</gene>
<protein>
    <submittedName>
        <fullName evidence="2">MFS transporter permease</fullName>
    </submittedName>
</protein>
<comment type="caution">
    <text evidence="2">The sequence shown here is derived from an EMBL/GenBank/DDBJ whole genome shotgun (WGS) entry which is preliminary data.</text>
</comment>
<keyword evidence="1" id="KW-0472">Membrane</keyword>
<evidence type="ECO:0000313" key="2">
    <source>
        <dbReference type="EMBL" id="KAA9086894.1"/>
    </source>
</evidence>
<organism evidence="2 3">
    <name type="scientific">Microbacterium radiodurans</name>
    <dbReference type="NCBI Taxonomy" id="661398"/>
    <lineage>
        <taxon>Bacteria</taxon>
        <taxon>Bacillati</taxon>
        <taxon>Actinomycetota</taxon>
        <taxon>Actinomycetes</taxon>
        <taxon>Micrococcales</taxon>
        <taxon>Microbacteriaceae</taxon>
        <taxon>Microbacterium</taxon>
    </lineage>
</organism>
<reference evidence="3" key="1">
    <citation type="submission" date="2019-09" db="EMBL/GenBank/DDBJ databases">
        <title>Mumia zhuanghuii sp. nov. isolated from the intestinal contents of plateau pika (Ochotona curzoniae) in the Qinghai-Tibet plateau of China.</title>
        <authorList>
            <person name="Tian Z."/>
        </authorList>
    </citation>
    <scope>NUCLEOTIDE SEQUENCE [LARGE SCALE GENOMIC DNA]</scope>
    <source>
        <strain evidence="3">DSM 25564</strain>
    </source>
</reference>
<feature type="transmembrane region" description="Helical" evidence="1">
    <location>
        <begin position="96"/>
        <end position="118"/>
    </location>
</feature>
<keyword evidence="1" id="KW-1133">Transmembrane helix</keyword>
<proteinExistence type="predicted"/>
<feature type="transmembrane region" description="Helical" evidence="1">
    <location>
        <begin position="70"/>
        <end position="90"/>
    </location>
</feature>
<feature type="transmembrane region" description="Helical" evidence="1">
    <location>
        <begin position="7"/>
        <end position="29"/>
    </location>
</feature>
<dbReference type="EMBL" id="VYRZ01000002">
    <property type="protein sequence ID" value="KAA9086894.1"/>
    <property type="molecule type" value="Genomic_DNA"/>
</dbReference>
<evidence type="ECO:0000313" key="3">
    <source>
        <dbReference type="Proteomes" id="UP000327039"/>
    </source>
</evidence>
<dbReference type="AlphaFoldDB" id="A0A5J5IU96"/>
<keyword evidence="1" id="KW-0812">Transmembrane</keyword>
<keyword evidence="3" id="KW-1185">Reference proteome</keyword>